<dbReference type="InterPro" id="IPR043128">
    <property type="entry name" value="Rev_trsase/Diguanyl_cyclase"/>
</dbReference>
<organism evidence="4 5">
    <name type="scientific">Nocardia fluminea</name>
    <dbReference type="NCBI Taxonomy" id="134984"/>
    <lineage>
        <taxon>Bacteria</taxon>
        <taxon>Bacillati</taxon>
        <taxon>Actinomycetota</taxon>
        <taxon>Actinomycetes</taxon>
        <taxon>Mycobacteriales</taxon>
        <taxon>Nocardiaceae</taxon>
        <taxon>Nocardia</taxon>
    </lineage>
</organism>
<dbReference type="Proteomes" id="UP000233766">
    <property type="component" value="Unassembled WGS sequence"/>
</dbReference>
<accession>A0A2N3WYG7</accession>
<feature type="domain" description="Cas10/Cmr2 second palm" evidence="3">
    <location>
        <begin position="226"/>
        <end position="381"/>
    </location>
</feature>
<dbReference type="InterPro" id="IPR054767">
    <property type="entry name" value="Cas10-Cmr2_palm2"/>
</dbReference>
<gene>
    <name evidence="4" type="ORF">ATK86_0938</name>
</gene>
<proteinExistence type="predicted"/>
<keyword evidence="2" id="KW-0051">Antiviral defense</keyword>
<evidence type="ECO:0000259" key="3">
    <source>
        <dbReference type="Pfam" id="PF22335"/>
    </source>
</evidence>
<evidence type="ECO:0000256" key="2">
    <source>
        <dbReference type="ARBA" id="ARBA00023118"/>
    </source>
</evidence>
<evidence type="ECO:0000256" key="1">
    <source>
        <dbReference type="ARBA" id="ARBA00022741"/>
    </source>
</evidence>
<sequence length="539" mass="57612">MWESRRWVVLETGSNQALVFGTNKQRLNVAASRLIWQVGFEWIPEAIDEVRVALGESIDHVVKASGLGVMLASEDAGRRVIEIVTRRAVLHAPDLQIWGVVGAAELTADTLNAALAAAQRDSHRHRADRCSVLTRDLNLPYTQLCAYTGRPAVTTVIEGREGDTVARPVSAGVHEFWSQARNARKSLVNRLQAAVSDAEDRAVLDRAVVSRSALESGDGVSAKGWVAVLHADGNGIGEIFANLRHCYTGSELIDRMRSVSEALESAAWAGVARAIVTVGRTAGSGWVLPILVGGDDITVLLDGRYGFAFTTALAAELEVLLEQDIVTTTLARVRAVQGSSGGEVTAPRRVTVAAGLVFTKPHHPFSHGVELAEKLTRCAKTVKVFEVSALDTVVLYESAVRELDAIRADLRTAAGVPLWAGPIILGTAPPELAHRGVDRLWEAMSLLAVGGDTETTPDLVPSGVVHDLRGVLTAPHPDDARLRAVEDRARVLGAERGYSPALTRLLDDHLFVDAPDGRFSRLLTAMELADVGTGTGAIG</sequence>
<evidence type="ECO:0000313" key="4">
    <source>
        <dbReference type="EMBL" id="PKV98904.1"/>
    </source>
</evidence>
<dbReference type="EMBL" id="PJMW01000001">
    <property type="protein sequence ID" value="PKV98904.1"/>
    <property type="molecule type" value="Genomic_DNA"/>
</dbReference>
<dbReference type="AlphaFoldDB" id="A0A2N3WYG7"/>
<keyword evidence="1" id="KW-0547">Nucleotide-binding</keyword>
<dbReference type="Gene3D" id="3.30.70.270">
    <property type="match status" value="1"/>
</dbReference>
<keyword evidence="5" id="KW-1185">Reference proteome</keyword>
<dbReference type="Pfam" id="PF22335">
    <property type="entry name" value="Cas10-Cmr2_palm2"/>
    <property type="match status" value="1"/>
</dbReference>
<protein>
    <recommendedName>
        <fullName evidence="3">Cas10/Cmr2 second palm domain-containing protein</fullName>
    </recommendedName>
</protein>
<reference evidence="4 5" key="1">
    <citation type="submission" date="2017-12" db="EMBL/GenBank/DDBJ databases">
        <title>Sequencing the genomes of 1000 Actinobacteria strains.</title>
        <authorList>
            <person name="Klenk H.-P."/>
        </authorList>
    </citation>
    <scope>NUCLEOTIDE SEQUENCE [LARGE SCALE GENOMIC DNA]</scope>
    <source>
        <strain evidence="4 5">DSM 44489</strain>
    </source>
</reference>
<dbReference type="GO" id="GO:0051607">
    <property type="term" value="P:defense response to virus"/>
    <property type="evidence" value="ECO:0007669"/>
    <property type="project" value="UniProtKB-KW"/>
</dbReference>
<name>A0A2N3WYG7_9NOCA</name>
<evidence type="ECO:0000313" key="5">
    <source>
        <dbReference type="Proteomes" id="UP000233766"/>
    </source>
</evidence>
<comment type="caution">
    <text evidence="4">The sequence shown here is derived from an EMBL/GenBank/DDBJ whole genome shotgun (WGS) entry which is preliminary data.</text>
</comment>
<dbReference type="GO" id="GO:0000166">
    <property type="term" value="F:nucleotide binding"/>
    <property type="evidence" value="ECO:0007669"/>
    <property type="project" value="UniProtKB-KW"/>
</dbReference>